<reference evidence="1 2" key="1">
    <citation type="submission" date="2013-08" db="EMBL/GenBank/DDBJ databases">
        <authorList>
            <person name="Huang J."/>
            <person name="Wang G."/>
        </authorList>
    </citation>
    <scope>NUCLEOTIDE SEQUENCE [LARGE SCALE GENOMIC DNA]</scope>
    <source>
        <strain evidence="1 2">JSM 072002</strain>
    </source>
</reference>
<dbReference type="EMBL" id="AVPG01000038">
    <property type="protein sequence ID" value="KGX84466.1"/>
    <property type="molecule type" value="Genomic_DNA"/>
</dbReference>
<accession>A0A0A5FUM2</accession>
<evidence type="ECO:0000313" key="2">
    <source>
        <dbReference type="Proteomes" id="UP000030401"/>
    </source>
</evidence>
<dbReference type="Proteomes" id="UP000030401">
    <property type="component" value="Unassembled WGS sequence"/>
</dbReference>
<dbReference type="RefSeq" id="WP_036836288.1">
    <property type="nucleotide sequence ID" value="NZ_AVPG01000038.1"/>
</dbReference>
<evidence type="ECO:0008006" key="3">
    <source>
        <dbReference type="Google" id="ProtNLM"/>
    </source>
</evidence>
<keyword evidence="2" id="KW-1185">Reference proteome</keyword>
<sequence>MIEKLLKKHAKNFVSGEYREKGLEGIHFHENGSIYVMDAHKLLAIKRAHNISSRTIHYKTGKKMDVKFPDVVRISDVSYKESLTLNMRDLEPYLSLIEVASKISMVGTLEVERGEFLLRVTNENKESFKLYLGKVESDIKVDINVMYFYQVFCFFKDAKVDKVILSCGGPMRPVSFTAENYEIIVMPVRR</sequence>
<dbReference type="OrthoDB" id="2968213at2"/>
<proteinExistence type="predicted"/>
<comment type="caution">
    <text evidence="1">The sequence shown here is derived from an EMBL/GenBank/DDBJ whole genome shotgun (WGS) entry which is preliminary data.</text>
</comment>
<protein>
    <recommendedName>
        <fullName evidence="3">DNA polymerase III beta sliding clamp C-terminal domain-containing protein</fullName>
    </recommendedName>
</protein>
<gene>
    <name evidence="1" type="ORF">N784_13465</name>
</gene>
<dbReference type="AlphaFoldDB" id="A0A0A5FUM2"/>
<dbReference type="STRING" id="1385512.N784_13465"/>
<dbReference type="eggNOG" id="COG0592">
    <property type="taxonomic scope" value="Bacteria"/>
</dbReference>
<evidence type="ECO:0000313" key="1">
    <source>
        <dbReference type="EMBL" id="KGX84466.1"/>
    </source>
</evidence>
<organism evidence="1 2">
    <name type="scientific">Pontibacillus litoralis JSM 072002</name>
    <dbReference type="NCBI Taxonomy" id="1385512"/>
    <lineage>
        <taxon>Bacteria</taxon>
        <taxon>Bacillati</taxon>
        <taxon>Bacillota</taxon>
        <taxon>Bacilli</taxon>
        <taxon>Bacillales</taxon>
        <taxon>Bacillaceae</taxon>
        <taxon>Pontibacillus</taxon>
    </lineage>
</organism>
<dbReference type="Gene3D" id="3.70.10.10">
    <property type="match status" value="1"/>
</dbReference>
<name>A0A0A5FUM2_9BACI</name>